<dbReference type="Gene3D" id="3.30.210.10">
    <property type="entry name" value="DNA polymerase, thumb domain"/>
    <property type="match status" value="1"/>
</dbReference>
<evidence type="ECO:0000256" key="6">
    <source>
        <dbReference type="ARBA" id="ARBA00022763"/>
    </source>
</evidence>
<dbReference type="Gene3D" id="3.30.460.10">
    <property type="entry name" value="Beta Polymerase, domain 2"/>
    <property type="match status" value="1"/>
</dbReference>
<dbReference type="AlphaFoldDB" id="W6MJI8"/>
<dbReference type="RefSeq" id="XP_022458445.1">
    <property type="nucleotide sequence ID" value="XM_022602662.1"/>
</dbReference>
<dbReference type="SMART" id="SM00483">
    <property type="entry name" value="POLXc"/>
    <property type="match status" value="1"/>
</dbReference>
<reference evidence="15" key="1">
    <citation type="submission" date="2013-12" db="EMBL/GenBank/DDBJ databases">
        <authorList>
            <person name="Genoscope - CEA"/>
        </authorList>
    </citation>
    <scope>NUCLEOTIDE SEQUENCE</scope>
    <source>
        <strain evidence="15">CBS 1993</strain>
    </source>
</reference>
<dbReference type="CDD" id="cd00141">
    <property type="entry name" value="NT_POLXc"/>
    <property type="match status" value="1"/>
</dbReference>
<dbReference type="Pfam" id="PF10391">
    <property type="entry name" value="DNA_pol_lambd_f"/>
    <property type="match status" value="1"/>
</dbReference>
<dbReference type="Gene3D" id="1.10.150.20">
    <property type="entry name" value="5' to 3' exonuclease, C-terminal subdomain"/>
    <property type="match status" value="1"/>
</dbReference>
<evidence type="ECO:0000313" key="16">
    <source>
        <dbReference type="Proteomes" id="UP000019384"/>
    </source>
</evidence>
<dbReference type="GO" id="GO:0003677">
    <property type="term" value="F:DNA binding"/>
    <property type="evidence" value="ECO:0007669"/>
    <property type="project" value="UniProtKB-UniRule"/>
</dbReference>
<dbReference type="SUPFAM" id="SSF81585">
    <property type="entry name" value="PsbU/PolX domain-like"/>
    <property type="match status" value="1"/>
</dbReference>
<dbReference type="OrthoDB" id="205514at2759"/>
<feature type="region of interest" description="Disordered" evidence="13">
    <location>
        <begin position="130"/>
        <end position="154"/>
    </location>
</feature>
<evidence type="ECO:0000259" key="14">
    <source>
        <dbReference type="PROSITE" id="PS50172"/>
    </source>
</evidence>
<dbReference type="GO" id="GO:0003887">
    <property type="term" value="F:DNA-directed DNA polymerase activity"/>
    <property type="evidence" value="ECO:0007669"/>
    <property type="project" value="UniProtKB-UniRule"/>
</dbReference>
<keyword evidence="9" id="KW-0456">Lyase</keyword>
<keyword evidence="6 12" id="KW-0227">DNA damage</keyword>
<dbReference type="Gene3D" id="1.10.150.110">
    <property type="entry name" value="DNA polymerase beta, N-terminal domain-like"/>
    <property type="match status" value="1"/>
</dbReference>
<dbReference type="InterPro" id="IPR028207">
    <property type="entry name" value="DNA_pol_B_palm_palm"/>
</dbReference>
<dbReference type="PANTHER" id="PTHR11276">
    <property type="entry name" value="DNA POLYMERASE TYPE-X FAMILY MEMBER"/>
    <property type="match status" value="1"/>
</dbReference>
<evidence type="ECO:0000256" key="10">
    <source>
        <dbReference type="ARBA" id="ARBA00049244"/>
    </source>
</evidence>
<keyword evidence="3 12" id="KW-0808">Transferase</keyword>
<comment type="function">
    <text evidence="12">DNA polymerase that functions in several pathways of DNA repair. Involved in base excision repair (BER) responsible for repair of lesions that give rise to abasic (AP) sites in DNA. Also contributes to DNA double-strand break repair by non-homologous end joining and homologous recombination. Has both template-dependent and template-independent (terminal transferase) DNA polymerase activities. Has also a 5'-deoxyribose-5-phosphate lyase (dRP lyase) activity.</text>
</comment>
<dbReference type="STRING" id="1382522.W6MJI8"/>
<protein>
    <recommendedName>
        <fullName evidence="12">DNA polymerase</fullName>
        <ecNumber evidence="12">2.7.7.7</ecNumber>
    </recommendedName>
</protein>
<evidence type="ECO:0000256" key="11">
    <source>
        <dbReference type="PIRSR" id="PIRSR622312-50"/>
    </source>
</evidence>
<evidence type="ECO:0000256" key="1">
    <source>
        <dbReference type="ARBA" id="ARBA00001936"/>
    </source>
</evidence>
<evidence type="ECO:0000256" key="4">
    <source>
        <dbReference type="ARBA" id="ARBA00022695"/>
    </source>
</evidence>
<dbReference type="EC" id="2.7.7.7" evidence="12"/>
<dbReference type="SUPFAM" id="SSF47802">
    <property type="entry name" value="DNA polymerase beta, N-terminal domain-like"/>
    <property type="match status" value="1"/>
</dbReference>
<dbReference type="InterPro" id="IPR043519">
    <property type="entry name" value="NT_sf"/>
</dbReference>
<dbReference type="PRINTS" id="PR00870">
    <property type="entry name" value="DNAPOLXBETA"/>
</dbReference>
<dbReference type="InterPro" id="IPR001357">
    <property type="entry name" value="BRCT_dom"/>
</dbReference>
<evidence type="ECO:0000256" key="9">
    <source>
        <dbReference type="ARBA" id="ARBA00023239"/>
    </source>
</evidence>
<dbReference type="SUPFAM" id="SSF81301">
    <property type="entry name" value="Nucleotidyltransferase"/>
    <property type="match status" value="1"/>
</dbReference>
<evidence type="ECO:0000256" key="7">
    <source>
        <dbReference type="ARBA" id="ARBA00022932"/>
    </source>
</evidence>
<dbReference type="GO" id="GO:0005634">
    <property type="term" value="C:nucleus"/>
    <property type="evidence" value="ECO:0007669"/>
    <property type="project" value="UniProtKB-SubCell"/>
</dbReference>
<dbReference type="EMBL" id="HG793127">
    <property type="protein sequence ID" value="CDK26441.1"/>
    <property type="molecule type" value="Genomic_DNA"/>
</dbReference>
<comment type="catalytic activity">
    <reaction evidence="10 12">
        <text>DNA(n) + a 2'-deoxyribonucleoside 5'-triphosphate = DNA(n+1) + diphosphate</text>
        <dbReference type="Rhea" id="RHEA:22508"/>
        <dbReference type="Rhea" id="RHEA-COMP:17339"/>
        <dbReference type="Rhea" id="RHEA-COMP:17340"/>
        <dbReference type="ChEBI" id="CHEBI:33019"/>
        <dbReference type="ChEBI" id="CHEBI:61560"/>
        <dbReference type="ChEBI" id="CHEBI:173112"/>
        <dbReference type="EC" id="2.7.7.7"/>
    </reaction>
</comment>
<gene>
    <name evidence="15" type="ORF">KUCA_T00002413001</name>
</gene>
<sequence length="526" mass="60187">MVKPSENSQLFKDIQLIVVPGALTKVASYRKAIWRKQGATVSFRLSQVKPEKDVYIICETEEYETEPEKVLEKLKVDNVKYPIVKLDWLTDSVRAQKLLPTENYVLKVEPKLRDQHTSISAKDILKGKKRNFEESRGSSADLTDDDEPHEEEGIEQGKLVGILRGSRDEGESDPNALVLYRLGQMADEYKGSGRSGVSNFKALSYRRAINSIRQHGKKLKTYEDAIKLPDVGDGIARKIEEINRTGQLHQLDEVRNDEHLMVVKTFLQIYGVGMSQAQEWYNRGYRETAEIEKNEKDKLSGVQRLGLKYLYDWSQRIPRAEVAEHEAFIKQISRDIDPDFEVDAVGSYARGAENSGDVDFIVCKKDIDDKGILGHFLYDLVSRLQEKEYIKCSLINIEVKNKARIRKFYGGGQLKGHQFCRRIDFLLVPWSERGAASIYFVGDDLFNRTIRSLAMQKHMKLNHKGLFKDKRDSKGHFDYSVENRIEAADEKRIFEILGVNWIPPEQRNLGKISSPGNVIKESGIIG</sequence>
<dbReference type="HOGENOM" id="CLU_008698_3_1_1"/>
<evidence type="ECO:0000256" key="5">
    <source>
        <dbReference type="ARBA" id="ARBA00022705"/>
    </source>
</evidence>
<organism evidence="15 16">
    <name type="scientific">Kuraishia capsulata CBS 1993</name>
    <dbReference type="NCBI Taxonomy" id="1382522"/>
    <lineage>
        <taxon>Eukaryota</taxon>
        <taxon>Fungi</taxon>
        <taxon>Dikarya</taxon>
        <taxon>Ascomycota</taxon>
        <taxon>Saccharomycotina</taxon>
        <taxon>Pichiomycetes</taxon>
        <taxon>Pichiales</taxon>
        <taxon>Pichiaceae</taxon>
        <taxon>Kuraishia</taxon>
    </lineage>
</organism>
<dbReference type="GeneID" id="34519833"/>
<dbReference type="PROSITE" id="PS50172">
    <property type="entry name" value="BRCT"/>
    <property type="match status" value="1"/>
</dbReference>
<dbReference type="SUPFAM" id="SSF52113">
    <property type="entry name" value="BRCT domain"/>
    <property type="match status" value="1"/>
</dbReference>
<dbReference type="InterPro" id="IPR018944">
    <property type="entry name" value="DNA_pol_lambd_fingers_domain"/>
</dbReference>
<keyword evidence="5" id="KW-0235">DNA replication</keyword>
<comment type="cofactor">
    <cofactor evidence="1">
        <name>Mn(2+)</name>
        <dbReference type="ChEBI" id="CHEBI:29035"/>
    </cofactor>
</comment>
<dbReference type="Gene3D" id="3.40.50.10190">
    <property type="entry name" value="BRCT domain"/>
    <property type="match status" value="1"/>
</dbReference>
<dbReference type="Pfam" id="PF14716">
    <property type="entry name" value="HHH_8"/>
    <property type="match status" value="1"/>
</dbReference>
<dbReference type="Proteomes" id="UP000019384">
    <property type="component" value="Unassembled WGS sequence"/>
</dbReference>
<comment type="subcellular location">
    <subcellularLocation>
        <location evidence="12">Nucleus</location>
    </subcellularLocation>
</comment>
<comment type="similarity">
    <text evidence="12">Belongs to the DNA polymerase type-X family.</text>
</comment>
<proteinExistence type="inferred from homology"/>
<dbReference type="InterPro" id="IPR027421">
    <property type="entry name" value="DNA_pol_lamdba_lyase_dom_sf"/>
</dbReference>
<feature type="domain" description="BRCT" evidence="14">
    <location>
        <begin position="6"/>
        <end position="106"/>
    </location>
</feature>
<dbReference type="InterPro" id="IPR036420">
    <property type="entry name" value="BRCT_dom_sf"/>
</dbReference>
<dbReference type="GO" id="GO:0016829">
    <property type="term" value="F:lyase activity"/>
    <property type="evidence" value="ECO:0007669"/>
    <property type="project" value="UniProtKB-KW"/>
</dbReference>
<dbReference type="InterPro" id="IPR022312">
    <property type="entry name" value="DNA_pol_X"/>
</dbReference>
<evidence type="ECO:0000256" key="2">
    <source>
        <dbReference type="ARBA" id="ARBA00022634"/>
    </source>
</evidence>
<name>W6MJI8_9ASCO</name>
<dbReference type="GO" id="GO:0006303">
    <property type="term" value="P:double-strand break repair via nonhomologous end joining"/>
    <property type="evidence" value="ECO:0007669"/>
    <property type="project" value="TreeGrafter"/>
</dbReference>
<dbReference type="InterPro" id="IPR010996">
    <property type="entry name" value="HHH_MUS81"/>
</dbReference>
<feature type="compositionally biased region" description="Acidic residues" evidence="13">
    <location>
        <begin position="142"/>
        <end position="154"/>
    </location>
</feature>
<evidence type="ECO:0000256" key="12">
    <source>
        <dbReference type="RuleBase" id="RU366014"/>
    </source>
</evidence>
<dbReference type="InterPro" id="IPR029398">
    <property type="entry name" value="PolB_thumb"/>
</dbReference>
<evidence type="ECO:0000313" key="15">
    <source>
        <dbReference type="EMBL" id="CDK26441.1"/>
    </source>
</evidence>
<keyword evidence="7 12" id="KW-0239">DNA-directed DNA polymerase</keyword>
<dbReference type="PANTHER" id="PTHR11276:SF28">
    <property type="entry name" value="DNA POLYMERASE LAMBDA"/>
    <property type="match status" value="1"/>
</dbReference>
<accession>W6MJI8</accession>
<dbReference type="Pfam" id="PF14791">
    <property type="entry name" value="DNA_pol_B_thumb"/>
    <property type="match status" value="1"/>
</dbReference>
<evidence type="ECO:0000256" key="8">
    <source>
        <dbReference type="ARBA" id="ARBA00023204"/>
    </source>
</evidence>
<keyword evidence="16" id="KW-1185">Reference proteome</keyword>
<dbReference type="InterPro" id="IPR002008">
    <property type="entry name" value="DNA_pol_X_beta-like"/>
</dbReference>
<dbReference type="GO" id="GO:0046872">
    <property type="term" value="F:metal ion binding"/>
    <property type="evidence" value="ECO:0007669"/>
    <property type="project" value="UniProtKB-UniRule"/>
</dbReference>
<evidence type="ECO:0000256" key="3">
    <source>
        <dbReference type="ARBA" id="ARBA00022679"/>
    </source>
</evidence>
<dbReference type="Pfam" id="PF14792">
    <property type="entry name" value="DNA_pol_B_palm"/>
    <property type="match status" value="1"/>
</dbReference>
<evidence type="ECO:0000256" key="13">
    <source>
        <dbReference type="SAM" id="MobiDB-lite"/>
    </source>
</evidence>
<keyword evidence="2" id="KW-0237">DNA synthesis</keyword>
<dbReference type="PRINTS" id="PR00869">
    <property type="entry name" value="DNAPOLX"/>
</dbReference>
<keyword evidence="4 12" id="KW-0548">Nucleotidyltransferase</keyword>
<keyword evidence="8 12" id="KW-0234">DNA repair</keyword>
<reference evidence="15" key="2">
    <citation type="submission" date="2014-02" db="EMBL/GenBank/DDBJ databases">
        <title>Complete DNA sequence of /Kuraishia capsulata/ illustrates novel genomic features among budding yeasts (/Saccharomycotina/).</title>
        <authorList>
            <person name="Morales L."/>
            <person name="Noel B."/>
            <person name="Porcel B."/>
            <person name="Marcet-Houben M."/>
            <person name="Hullo M-F."/>
            <person name="Sacerdot C."/>
            <person name="Tekaia F."/>
            <person name="Leh-Louis V."/>
            <person name="Despons L."/>
            <person name="Khanna V."/>
            <person name="Aury J-M."/>
            <person name="Barbe V."/>
            <person name="Couloux A."/>
            <person name="Labadie K."/>
            <person name="Pelletier E."/>
            <person name="Souciet J-L."/>
            <person name="Boekhout T."/>
            <person name="Gabaldon T."/>
            <person name="Wincker P."/>
            <person name="Dujon B."/>
        </authorList>
    </citation>
    <scope>NUCLEOTIDE SEQUENCE</scope>
    <source>
        <strain evidence="15">CBS 1993</strain>
    </source>
</reference>
<dbReference type="InterPro" id="IPR002054">
    <property type="entry name" value="DNA-dir_DNA_pol_X"/>
</dbReference>
<keyword evidence="12" id="KW-0539">Nucleus</keyword>
<dbReference type="InterPro" id="IPR037160">
    <property type="entry name" value="DNA_Pol_thumb_sf"/>
</dbReference>
<feature type="active site" description="Nucleophile; Schiff-base intermediate with DNA; for 5'-dRP lyase activity" evidence="11">
    <location>
        <position position="238"/>
    </location>
</feature>